<feature type="transmembrane region" description="Helical" evidence="5">
    <location>
        <begin position="455"/>
        <end position="488"/>
    </location>
</feature>
<keyword evidence="4 5" id="KW-0472">Membrane</keyword>
<dbReference type="GO" id="GO:0016020">
    <property type="term" value="C:membrane"/>
    <property type="evidence" value="ECO:0007669"/>
    <property type="project" value="UniProtKB-SubCell"/>
</dbReference>
<dbReference type="OMA" id="ICWGLVD"/>
<accession>A0A8C1EZW8</accession>
<dbReference type="Pfam" id="PF01740">
    <property type="entry name" value="STAS"/>
    <property type="match status" value="1"/>
</dbReference>
<dbReference type="InterPro" id="IPR001902">
    <property type="entry name" value="SLC26A/SulP_fam"/>
</dbReference>
<evidence type="ECO:0000256" key="5">
    <source>
        <dbReference type="SAM" id="Phobius"/>
    </source>
</evidence>
<dbReference type="Ensembl" id="ENSCCRT00010016033.1">
    <property type="protein sequence ID" value="ENSCCRP00010014720.1"/>
    <property type="gene ID" value="ENSCCRG00010006312.1"/>
</dbReference>
<dbReference type="AlphaFoldDB" id="A0A8C1Y387"/>
<feature type="transmembrane region" description="Helical" evidence="5">
    <location>
        <begin position="247"/>
        <end position="266"/>
    </location>
</feature>
<dbReference type="CDD" id="cd07042">
    <property type="entry name" value="STAS_SulP_like_sulfate_transporter"/>
    <property type="match status" value="1"/>
</dbReference>
<dbReference type="Ensembl" id="ENSCCRT00015093087.1">
    <property type="protein sequence ID" value="ENSCCRP00015090175.1"/>
    <property type="gene ID" value="ENSCCRG00015036317.1"/>
</dbReference>
<dbReference type="InterPro" id="IPR011547">
    <property type="entry name" value="SLC26A/SulP_dom"/>
</dbReference>
<dbReference type="SUPFAM" id="SSF52091">
    <property type="entry name" value="SpoIIaa-like"/>
    <property type="match status" value="1"/>
</dbReference>
<evidence type="ECO:0000313" key="8">
    <source>
        <dbReference type="Ensembl" id="ENSCCRP00015090175.1"/>
    </source>
</evidence>
<keyword evidence="9" id="KW-1185">Reference proteome</keyword>
<feature type="transmembrane region" description="Helical" evidence="5">
    <location>
        <begin position="400"/>
        <end position="420"/>
    </location>
</feature>
<keyword evidence="3 5" id="KW-1133">Transmembrane helix</keyword>
<evidence type="ECO:0000256" key="1">
    <source>
        <dbReference type="ARBA" id="ARBA00004141"/>
    </source>
</evidence>
<evidence type="ECO:0000313" key="7">
    <source>
        <dbReference type="Ensembl" id="ENSCCRP00010014720.1"/>
    </source>
</evidence>
<dbReference type="GO" id="GO:0055085">
    <property type="term" value="P:transmembrane transport"/>
    <property type="evidence" value="ECO:0007669"/>
    <property type="project" value="InterPro"/>
</dbReference>
<reference evidence="8" key="1">
    <citation type="submission" date="2025-05" db="UniProtKB">
        <authorList>
            <consortium name="Ensembl"/>
        </authorList>
    </citation>
    <scope>IDENTIFICATION</scope>
</reference>
<feature type="transmembrane region" description="Helical" evidence="5">
    <location>
        <begin position="164"/>
        <end position="188"/>
    </location>
</feature>
<evidence type="ECO:0000259" key="6">
    <source>
        <dbReference type="PROSITE" id="PS50801"/>
    </source>
</evidence>
<feature type="transmembrane region" description="Helical" evidence="5">
    <location>
        <begin position="70"/>
        <end position="86"/>
    </location>
</feature>
<sequence>MSASVAVYRDIYTEDRFRQTYGTEDQSRGRERLRDRLAQRCSCSQVDCLHLLKKRLPVCSWLPKYKLKKWLLGDIIAGLTVGIVHIPQGMAFALLTSVAPVYGLYTSFFPVVLYMLFGTGHHVSTGTFAVLSLMTGSVVERLVPIPLALNSSSPEAAEFEAQRIGVASAVAFLSGIMMLCMCGLQLGFLSTYLSEPIVKAFTSAAAFHVTVSQLQSMLGLRLPRYAGAFSLFKTLASVMENVPHTNLAELVISLLCLAVLVPVKEVNSRFRERLRTPIPVEIITVIIATGITYAFSLDSKYDIQIVGHIPAGFPEPRLPALETVPEIAGDTVAITLVAYAVSVSLAMIYADKHRYSIDPNQELLAHGISNTVSSLFTCFPNSATLATTNILESAGAHTQLAGLFTSLVVLIVLLLIGPLFYFLPKAVLACINVTSLRQMFLLFQDLPDLWRISKIDFMVWLVTWLSVVVLNVDLGLAIGVVFSMMTVICRTQRANCSVLGRAANTEIYRSINNHNKCYEVPGVKILTYNGPIYYGNRSFFKADMVQLLGLTPERIRSREKALKAIEKREREAISSVEQGVTDSSFSSKNDLFRSEMAEGEVEAVLIDCSSVIFVDVAGARLFIQMCMECQKIGVRIYLANCNESVLKILTSSGLMNYMNPQHIFVTVHDAVVYIQQQREKPPENNTMVWV</sequence>
<dbReference type="Gene3D" id="3.30.750.24">
    <property type="entry name" value="STAS domain"/>
    <property type="match status" value="1"/>
</dbReference>
<keyword evidence="2 5" id="KW-0812">Transmembrane</keyword>
<evidence type="ECO:0000256" key="4">
    <source>
        <dbReference type="ARBA" id="ARBA00023136"/>
    </source>
</evidence>
<dbReference type="InterPro" id="IPR002645">
    <property type="entry name" value="STAS_dom"/>
</dbReference>
<dbReference type="Pfam" id="PF00916">
    <property type="entry name" value="Sulfate_transp"/>
    <property type="match status" value="1"/>
</dbReference>
<dbReference type="NCBIfam" id="TIGR00815">
    <property type="entry name" value="sulP"/>
    <property type="match status" value="1"/>
</dbReference>
<dbReference type="InterPro" id="IPR036513">
    <property type="entry name" value="STAS_dom_sf"/>
</dbReference>
<dbReference type="PANTHER" id="PTHR11814">
    <property type="entry name" value="SULFATE TRANSPORTER"/>
    <property type="match status" value="1"/>
</dbReference>
<dbReference type="PROSITE" id="PS50801">
    <property type="entry name" value="STAS"/>
    <property type="match status" value="1"/>
</dbReference>
<comment type="subcellular location">
    <subcellularLocation>
        <location evidence="1">Membrane</location>
        <topology evidence="1">Multi-pass membrane protein</topology>
    </subcellularLocation>
</comment>
<proteinExistence type="predicted"/>
<feature type="domain" description="STAS" evidence="6">
    <location>
        <begin position="513"/>
        <end position="674"/>
    </location>
</feature>
<feature type="transmembrane region" description="Helical" evidence="5">
    <location>
        <begin position="331"/>
        <end position="350"/>
    </location>
</feature>
<evidence type="ECO:0000313" key="10">
    <source>
        <dbReference type="Proteomes" id="UP000694700"/>
    </source>
</evidence>
<evidence type="ECO:0000256" key="3">
    <source>
        <dbReference type="ARBA" id="ARBA00022989"/>
    </source>
</evidence>
<feature type="transmembrane region" description="Helical" evidence="5">
    <location>
        <begin position="278"/>
        <end position="296"/>
    </location>
</feature>
<protein>
    <submittedName>
        <fullName evidence="7 8">Solute carrier family 26 member 10</fullName>
    </submittedName>
</protein>
<dbReference type="Proteomes" id="UP000694700">
    <property type="component" value="Unplaced"/>
</dbReference>
<name>A0A8C1Y387_CYPCA</name>
<evidence type="ECO:0000313" key="9">
    <source>
        <dbReference type="Proteomes" id="UP000694427"/>
    </source>
</evidence>
<organism evidence="8 10">
    <name type="scientific">Cyprinus carpio</name>
    <name type="common">Common carp</name>
    <dbReference type="NCBI Taxonomy" id="7962"/>
    <lineage>
        <taxon>Eukaryota</taxon>
        <taxon>Metazoa</taxon>
        <taxon>Chordata</taxon>
        <taxon>Craniata</taxon>
        <taxon>Vertebrata</taxon>
        <taxon>Euteleostomi</taxon>
        <taxon>Actinopterygii</taxon>
        <taxon>Neopterygii</taxon>
        <taxon>Teleostei</taxon>
        <taxon>Ostariophysi</taxon>
        <taxon>Cypriniformes</taxon>
        <taxon>Cyprinidae</taxon>
        <taxon>Cyprininae</taxon>
        <taxon>Cyprinus</taxon>
    </lineage>
</organism>
<dbReference type="Proteomes" id="UP000694427">
    <property type="component" value="Unplaced"/>
</dbReference>
<accession>A0A8C1Y387</accession>
<evidence type="ECO:0000256" key="2">
    <source>
        <dbReference type="ARBA" id="ARBA00022692"/>
    </source>
</evidence>
<feature type="transmembrane region" description="Helical" evidence="5">
    <location>
        <begin position="93"/>
        <end position="117"/>
    </location>
</feature>